<evidence type="ECO:0000256" key="3">
    <source>
        <dbReference type="ARBA" id="ARBA00023082"/>
    </source>
</evidence>
<feature type="DNA-binding region" description="H-T-H motif" evidence="6">
    <location>
        <begin position="922"/>
        <end position="941"/>
    </location>
</feature>
<dbReference type="PANTHER" id="PTHR30603:SF60">
    <property type="entry name" value="RNA POLYMERASE SIGMA FACTOR RPOD"/>
    <property type="match status" value="1"/>
</dbReference>
<gene>
    <name evidence="6" type="primary">rpoD</name>
    <name evidence="10" type="ORF">SUTMEG_05870</name>
</gene>
<feature type="compositionally biased region" description="Basic residues" evidence="7">
    <location>
        <begin position="143"/>
        <end position="158"/>
    </location>
</feature>
<dbReference type="InterPro" id="IPR014284">
    <property type="entry name" value="RNA_pol_sigma-70_dom"/>
</dbReference>
<dbReference type="InterPro" id="IPR007624">
    <property type="entry name" value="RNA_pol_sigma70_r3"/>
</dbReference>
<dbReference type="PROSITE" id="PS00716">
    <property type="entry name" value="SIGMA70_2"/>
    <property type="match status" value="1"/>
</dbReference>
<proteinExistence type="inferred from homology"/>
<dbReference type="EMBL" id="AP018786">
    <property type="protein sequence ID" value="BBF22696.1"/>
    <property type="molecule type" value="Genomic_DNA"/>
</dbReference>
<dbReference type="InterPro" id="IPR007627">
    <property type="entry name" value="RNA_pol_sigma70_r2"/>
</dbReference>
<dbReference type="AlphaFoldDB" id="A0A2Z6IDH7"/>
<dbReference type="Gene3D" id="1.10.601.10">
    <property type="entry name" value="RNA Polymerase Primary Sigma Factor"/>
    <property type="match status" value="1"/>
</dbReference>
<feature type="compositionally biased region" description="Low complexity" evidence="7">
    <location>
        <begin position="125"/>
        <end position="140"/>
    </location>
</feature>
<feature type="compositionally biased region" description="Low complexity" evidence="7">
    <location>
        <begin position="167"/>
        <end position="183"/>
    </location>
</feature>
<dbReference type="Pfam" id="PF04546">
    <property type="entry name" value="Sigma70_ner"/>
    <property type="match status" value="1"/>
</dbReference>
<feature type="compositionally biased region" description="Basic residues" evidence="7">
    <location>
        <begin position="260"/>
        <end position="271"/>
    </location>
</feature>
<dbReference type="NCBIfam" id="TIGR02937">
    <property type="entry name" value="sigma70-ECF"/>
    <property type="match status" value="1"/>
</dbReference>
<feature type="short sequence motif" description="Interaction with polymerase core subunit RpoC" evidence="6">
    <location>
        <begin position="752"/>
        <end position="755"/>
    </location>
</feature>
<dbReference type="InterPro" id="IPR042189">
    <property type="entry name" value="RNA_pol_sigma_70_r1_1_sf"/>
</dbReference>
<dbReference type="NCBIfam" id="TIGR02393">
    <property type="entry name" value="RpoD_Cterm"/>
    <property type="match status" value="1"/>
</dbReference>
<organism evidence="10 11">
    <name type="scientific">Sutterella megalosphaeroides</name>
    <dbReference type="NCBI Taxonomy" id="2494234"/>
    <lineage>
        <taxon>Bacteria</taxon>
        <taxon>Pseudomonadati</taxon>
        <taxon>Pseudomonadota</taxon>
        <taxon>Betaproteobacteria</taxon>
        <taxon>Burkholderiales</taxon>
        <taxon>Sutterellaceae</taxon>
        <taxon>Sutterella</taxon>
    </lineage>
</organism>
<evidence type="ECO:0000256" key="6">
    <source>
        <dbReference type="HAMAP-Rule" id="MF_00963"/>
    </source>
</evidence>
<sequence>MAGSKKATEKKVEEKSVAQAEVSTPKRTRKSAKATIGTGGLTISIEAVNVPASKPRRRKAAKSETAEAVAPEGAVEAAADTTTAVEEPAPESVKKPARRTHAKKAAAEVAAEAVTGADASEKTESSASTEVSAEAAAPVEKPAKRKSASTTKRTKKTAKSAEKAEAVEPVEAVEATEAPAAAEATEKTEAAPAKKPRRTRAKKTEASAEKAESAETTEKAEAKDAADASEEPVPAKAPAKRKPRARKTAEKAEKTAAKANKPKRTSSRKKAKEGDDEDDLDMFEGDVDFADVIDDEADEMDDLPDETIPDEAGDVEDVEEVDEGDASPAAPAAKPRRRSKAAREKAIRDAIEHGYAVDEGDSREDRRSRLFKLICMGKERGYVTYSEINDNIPNSLIDDDAIETIVSILSNLNIAVHEVAPDEDQLLLQGGSAGPVSDEDAEAEAEAALSTVDSEFGRTTDPVRIYMREMGSVELLSREGEIEISKRIEDGLKHMVLAIARCPVTIEEVLKNADSIREGSMAIDDVVDGIVTPEDTTSPVGHAEDETDMGASAMTVGQLEELKLKSLEVFDRVRAKFDELKTIFTTKGAGAPELEPLKDEIQHELMGLRFTAKTADRLCERLRSTVNDLRASERAVYDELVRRTGINRDWFLAEFMPNATRLGWVDDVAAHFPAKRDTILRRRALIEEEQVKLRDLSASAYMSIAELLDVYKQMATGEAKARNAKREMTEANLRLVISIAKKYTNRGLQFLDLIQEGNVGLMKAVDKFEYRRGYKFSTYATWWIRQAITRSIADQARTIRIPVHMIETINRMNRITRQVLQETGVEPDSRKLAELMEMPEDKILKIMKIAKEPISMETPIGDDDDSHLGDFLEDTQTLAPSEAIQNSSLSETVRQVLDSLSPREAKVLRMRFGIEMQSDHTLEEVGKQFDVTRERIRQIETKALRKLRHPSRADKLRSFIEGDGKD</sequence>
<dbReference type="InterPro" id="IPR012760">
    <property type="entry name" value="RNA_pol_sigma_RpoD_C"/>
</dbReference>
<feature type="region of interest" description="Sigma-70 factor domain-3" evidence="6">
    <location>
        <begin position="807"/>
        <end position="883"/>
    </location>
</feature>
<dbReference type="InterPro" id="IPR007631">
    <property type="entry name" value="RNA_pol_sigma_70_non-ess"/>
</dbReference>
<dbReference type="InterPro" id="IPR000943">
    <property type="entry name" value="RNA_pol_sigma70"/>
</dbReference>
<dbReference type="InterPro" id="IPR007630">
    <property type="entry name" value="RNA_pol_sigma70_r4"/>
</dbReference>
<dbReference type="SUPFAM" id="SSF88659">
    <property type="entry name" value="Sigma3 and sigma4 domains of RNA polymerase sigma factors"/>
    <property type="match status" value="2"/>
</dbReference>
<dbReference type="CDD" id="cd06171">
    <property type="entry name" value="Sigma70_r4"/>
    <property type="match status" value="1"/>
</dbReference>
<comment type="subcellular location">
    <subcellularLocation>
        <location evidence="6">Cytoplasm</location>
    </subcellularLocation>
</comment>
<comment type="subunit">
    <text evidence="6">Interacts transiently with the RNA polymerase catalytic core.</text>
</comment>
<dbReference type="SUPFAM" id="SSF88946">
    <property type="entry name" value="Sigma2 domain of RNA polymerase sigma factors"/>
    <property type="match status" value="1"/>
</dbReference>
<evidence type="ECO:0000313" key="10">
    <source>
        <dbReference type="EMBL" id="BBF22696.1"/>
    </source>
</evidence>
<dbReference type="Pfam" id="PF03979">
    <property type="entry name" value="Sigma70_r1_1"/>
    <property type="match status" value="1"/>
</dbReference>
<evidence type="ECO:0000256" key="5">
    <source>
        <dbReference type="ARBA" id="ARBA00023163"/>
    </source>
</evidence>
<evidence type="ECO:0000259" key="9">
    <source>
        <dbReference type="PROSITE" id="PS00716"/>
    </source>
</evidence>
<comment type="similarity">
    <text evidence="6">Belongs to the sigma-70 factor family. RpoD/SigA subfamily.</text>
</comment>
<dbReference type="PROSITE" id="PS00715">
    <property type="entry name" value="SIGMA70_1"/>
    <property type="match status" value="1"/>
</dbReference>
<keyword evidence="4 6" id="KW-0238">DNA-binding</keyword>
<dbReference type="InterPro" id="IPR028630">
    <property type="entry name" value="Sigma70_RpoD"/>
</dbReference>
<keyword evidence="11" id="KW-1185">Reference proteome</keyword>
<keyword evidence="1 6" id="KW-0963">Cytoplasm</keyword>
<dbReference type="FunFam" id="1.10.10.10:FF:000004">
    <property type="entry name" value="RNA polymerase sigma factor SigA"/>
    <property type="match status" value="1"/>
</dbReference>
<feature type="domain" description="RNA polymerase sigma-70" evidence="8">
    <location>
        <begin position="752"/>
        <end position="765"/>
    </location>
</feature>
<name>A0A2Z6IDH7_9BURK</name>
<feature type="region of interest" description="Sigma-70 factor domain-2" evidence="6">
    <location>
        <begin position="728"/>
        <end position="798"/>
    </location>
</feature>
<dbReference type="Pfam" id="PF04539">
    <property type="entry name" value="Sigma70_r3"/>
    <property type="match status" value="1"/>
</dbReference>
<dbReference type="InterPro" id="IPR036388">
    <property type="entry name" value="WH-like_DNA-bd_sf"/>
</dbReference>
<dbReference type="NCBIfam" id="NF004208">
    <property type="entry name" value="PRK05658.1"/>
    <property type="match status" value="1"/>
</dbReference>
<dbReference type="FunFam" id="1.10.601.10:FF:000001">
    <property type="entry name" value="RNA polymerase sigma factor SigA"/>
    <property type="match status" value="1"/>
</dbReference>
<evidence type="ECO:0000256" key="1">
    <source>
        <dbReference type="ARBA" id="ARBA00022490"/>
    </source>
</evidence>
<keyword evidence="3 6" id="KW-0731">Sigma factor</keyword>
<feature type="compositionally biased region" description="Low complexity" evidence="7">
    <location>
        <begin position="66"/>
        <end position="91"/>
    </location>
</feature>
<keyword evidence="2 6" id="KW-0805">Transcription regulation</keyword>
<dbReference type="KEGG" id="sutt:SUTMEG_05870"/>
<keyword evidence="5 6" id="KW-0804">Transcription</keyword>
<dbReference type="Gene3D" id="1.10.10.10">
    <property type="entry name" value="Winged helix-like DNA-binding domain superfamily/Winged helix DNA-binding domain"/>
    <property type="match status" value="2"/>
</dbReference>
<comment type="function">
    <text evidence="6">Sigma factors are initiation factors that promote the attachment of RNA polymerase to specific initiation sites and are then released. This sigma factor is the primary sigma factor during exponential growth.</text>
</comment>
<dbReference type="InterPro" id="IPR007127">
    <property type="entry name" value="RNA_pol_sigma_70_r1_1"/>
</dbReference>
<dbReference type="Pfam" id="PF04542">
    <property type="entry name" value="Sigma70_r2"/>
    <property type="match status" value="1"/>
</dbReference>
<dbReference type="Proteomes" id="UP000271003">
    <property type="component" value="Chromosome"/>
</dbReference>
<dbReference type="GO" id="GO:0003677">
    <property type="term" value="F:DNA binding"/>
    <property type="evidence" value="ECO:0007669"/>
    <property type="project" value="UniProtKB-UniRule"/>
</dbReference>
<evidence type="ECO:0000313" key="11">
    <source>
        <dbReference type="Proteomes" id="UP000271003"/>
    </source>
</evidence>
<feature type="compositionally biased region" description="Basic and acidic residues" evidence="7">
    <location>
        <begin position="202"/>
        <end position="226"/>
    </location>
</feature>
<dbReference type="InterPro" id="IPR009042">
    <property type="entry name" value="RNA_pol_sigma70_r1_2"/>
</dbReference>
<dbReference type="Pfam" id="PF00140">
    <property type="entry name" value="Sigma70_r1_2"/>
    <property type="match status" value="1"/>
</dbReference>
<feature type="compositionally biased region" description="Basic and acidic residues" evidence="7">
    <location>
        <begin position="247"/>
        <end position="256"/>
    </location>
</feature>
<dbReference type="PRINTS" id="PR00046">
    <property type="entry name" value="SIGMA70FCT"/>
</dbReference>
<dbReference type="InterPro" id="IPR050239">
    <property type="entry name" value="Sigma-70_RNA_pol_init_factors"/>
</dbReference>
<dbReference type="GO" id="GO:0016987">
    <property type="term" value="F:sigma factor activity"/>
    <property type="evidence" value="ECO:0007669"/>
    <property type="project" value="UniProtKB-UniRule"/>
</dbReference>
<feature type="compositionally biased region" description="Basic and acidic residues" evidence="7">
    <location>
        <begin position="1"/>
        <end position="16"/>
    </location>
</feature>
<dbReference type="GO" id="GO:0006352">
    <property type="term" value="P:DNA-templated transcription initiation"/>
    <property type="evidence" value="ECO:0007669"/>
    <property type="project" value="UniProtKB-UniRule"/>
</dbReference>
<feature type="compositionally biased region" description="Acidic residues" evidence="7">
    <location>
        <begin position="274"/>
        <end position="325"/>
    </location>
</feature>
<dbReference type="InterPro" id="IPR013324">
    <property type="entry name" value="RNA_pol_sigma_r3/r4-like"/>
</dbReference>
<dbReference type="GO" id="GO:0005737">
    <property type="term" value="C:cytoplasm"/>
    <property type="evidence" value="ECO:0007669"/>
    <property type="project" value="UniProtKB-SubCell"/>
</dbReference>
<evidence type="ECO:0000256" key="2">
    <source>
        <dbReference type="ARBA" id="ARBA00023015"/>
    </source>
</evidence>
<protein>
    <recommendedName>
        <fullName evidence="6">RNA polymerase sigma factor RpoD</fullName>
    </recommendedName>
    <alternativeName>
        <fullName evidence="6">Sigma-70</fullName>
    </alternativeName>
</protein>
<feature type="domain" description="RNA polymerase sigma-70" evidence="9">
    <location>
        <begin position="921"/>
        <end position="947"/>
    </location>
</feature>
<dbReference type="Pfam" id="PF04545">
    <property type="entry name" value="Sigma70_r4"/>
    <property type="match status" value="1"/>
</dbReference>
<reference evidence="10 11" key="1">
    <citation type="journal article" date="2018" name="Int. J. Syst. Evol. Microbiol.">
        <title>Mesosutterella multiformis gen. nov., sp. nov., a member of the family Sutterellaceae and Sutterella megalosphaeroides sp. nov., isolated from human faeces.</title>
        <authorList>
            <person name="Sakamoto M."/>
            <person name="Ikeyama N."/>
            <person name="Kunihiro T."/>
            <person name="Iino T."/>
            <person name="Yuki M."/>
            <person name="Ohkuma M."/>
        </authorList>
    </citation>
    <scope>NUCLEOTIDE SEQUENCE [LARGE SCALE GENOMIC DNA]</scope>
    <source>
        <strain evidence="10 11">6FBBBH3</strain>
    </source>
</reference>
<feature type="region of interest" description="Disordered" evidence="7">
    <location>
        <begin position="1"/>
        <end position="345"/>
    </location>
</feature>
<evidence type="ECO:0000256" key="4">
    <source>
        <dbReference type="ARBA" id="ARBA00023125"/>
    </source>
</evidence>
<dbReference type="HAMAP" id="MF_00963">
    <property type="entry name" value="Sigma70_RpoD_SigA"/>
    <property type="match status" value="1"/>
</dbReference>
<evidence type="ECO:0000256" key="7">
    <source>
        <dbReference type="SAM" id="MobiDB-lite"/>
    </source>
</evidence>
<dbReference type="InterPro" id="IPR013325">
    <property type="entry name" value="RNA_pol_sigma_r2"/>
</dbReference>
<feature type="region of interest" description="Sigma-70 factor domain-4" evidence="6">
    <location>
        <begin position="896"/>
        <end position="949"/>
    </location>
</feature>
<accession>A0A2Z6IDH7</accession>
<evidence type="ECO:0000259" key="8">
    <source>
        <dbReference type="PROSITE" id="PS00715"/>
    </source>
</evidence>
<dbReference type="Gene3D" id="1.10.220.120">
    <property type="entry name" value="Sigma-70 factor, region 1.1"/>
    <property type="match status" value="1"/>
</dbReference>
<dbReference type="PANTHER" id="PTHR30603">
    <property type="entry name" value="RNA POLYMERASE SIGMA FACTOR RPO"/>
    <property type="match status" value="1"/>
</dbReference>
<feature type="compositionally biased region" description="Basic residues" evidence="7">
    <location>
        <begin position="95"/>
        <end position="104"/>
    </location>
</feature>